<gene>
    <name evidence="1" type="ORF">FB561_2815</name>
</gene>
<evidence type="ECO:0000313" key="2">
    <source>
        <dbReference type="Proteomes" id="UP000318380"/>
    </source>
</evidence>
<protein>
    <recommendedName>
        <fullName evidence="3">DUF2795 domain-containing protein</fullName>
    </recommendedName>
</protein>
<reference evidence="1 2" key="1">
    <citation type="submission" date="2019-06" db="EMBL/GenBank/DDBJ databases">
        <title>Sequencing the genomes of 1000 actinobacteria strains.</title>
        <authorList>
            <person name="Klenk H.-P."/>
        </authorList>
    </citation>
    <scope>NUCLEOTIDE SEQUENCE [LARGE SCALE GENOMIC DNA]</scope>
    <source>
        <strain evidence="1 2">DSM 24683</strain>
    </source>
</reference>
<name>A0A561BS26_9ACTN</name>
<evidence type="ECO:0000313" key="1">
    <source>
        <dbReference type="EMBL" id="TWD81694.1"/>
    </source>
</evidence>
<dbReference type="EMBL" id="VIVK01000001">
    <property type="protein sequence ID" value="TWD81694.1"/>
    <property type="molecule type" value="Genomic_DNA"/>
</dbReference>
<dbReference type="Proteomes" id="UP000318380">
    <property type="component" value="Unassembled WGS sequence"/>
</dbReference>
<keyword evidence="2" id="KW-1185">Reference proteome</keyword>
<accession>A0A561BS26</accession>
<evidence type="ECO:0008006" key="3">
    <source>
        <dbReference type="Google" id="ProtNLM"/>
    </source>
</evidence>
<dbReference type="RefSeq" id="WP_145806739.1">
    <property type="nucleotide sequence ID" value="NZ_VIVK01000001.1"/>
</dbReference>
<proteinExistence type="predicted"/>
<sequence length="73" mass="8377">MAEPEIDVRERLVDILLEKVADERFPSTTTLDLIESLLRPDEVPVYAQVLLRQVRSEPYPSLAMLRRIAALTN</sequence>
<comment type="caution">
    <text evidence="1">The sequence shown here is derived from an EMBL/GenBank/DDBJ whole genome shotgun (WGS) entry which is preliminary data.</text>
</comment>
<organism evidence="1 2">
    <name type="scientific">Kribbella amoyensis</name>
    <dbReference type="NCBI Taxonomy" id="996641"/>
    <lineage>
        <taxon>Bacteria</taxon>
        <taxon>Bacillati</taxon>
        <taxon>Actinomycetota</taxon>
        <taxon>Actinomycetes</taxon>
        <taxon>Propionibacteriales</taxon>
        <taxon>Kribbellaceae</taxon>
        <taxon>Kribbella</taxon>
    </lineage>
</organism>
<dbReference type="OrthoDB" id="3579108at2"/>
<dbReference type="AlphaFoldDB" id="A0A561BS26"/>